<evidence type="ECO:0000313" key="2">
    <source>
        <dbReference type="Proteomes" id="UP000184001"/>
    </source>
</evidence>
<accession>A0A8G2FI70</accession>
<organism evidence="1 2">
    <name type="scientific">Halodesulfovibrio aestuarii</name>
    <dbReference type="NCBI Taxonomy" id="126333"/>
    <lineage>
        <taxon>Bacteria</taxon>
        <taxon>Pseudomonadati</taxon>
        <taxon>Thermodesulfobacteriota</taxon>
        <taxon>Desulfovibrionia</taxon>
        <taxon>Desulfovibrionales</taxon>
        <taxon>Desulfovibrionaceae</taxon>
        <taxon>Halodesulfovibrio</taxon>
    </lineage>
</organism>
<gene>
    <name evidence="1" type="ORF">SAMN05660830_01998</name>
</gene>
<dbReference type="RefSeq" id="WP_020000070.1">
    <property type="nucleotide sequence ID" value="NZ_CP192219.1"/>
</dbReference>
<comment type="caution">
    <text evidence="1">The sequence shown here is derived from an EMBL/GenBank/DDBJ whole genome shotgun (WGS) entry which is preliminary data.</text>
</comment>
<dbReference type="AlphaFoldDB" id="A0A8G2FI70"/>
<protein>
    <submittedName>
        <fullName evidence="1">Uncharacterized protein</fullName>
    </submittedName>
</protein>
<dbReference type="EMBL" id="FQZR01000004">
    <property type="protein sequence ID" value="SHJ26781.1"/>
    <property type="molecule type" value="Genomic_DNA"/>
</dbReference>
<evidence type="ECO:0000313" key="1">
    <source>
        <dbReference type="EMBL" id="SHJ26781.1"/>
    </source>
</evidence>
<reference evidence="1 2" key="1">
    <citation type="submission" date="2016-11" db="EMBL/GenBank/DDBJ databases">
        <authorList>
            <person name="Varghese N."/>
            <person name="Submissions S."/>
        </authorList>
    </citation>
    <scope>NUCLEOTIDE SEQUENCE [LARGE SCALE GENOMIC DNA]</scope>
    <source>
        <strain evidence="1 2">DSM 17919</strain>
    </source>
</reference>
<name>A0A8G2FI70_9BACT</name>
<proteinExistence type="predicted"/>
<sequence length="125" mass="14547">MRQEKLIAIAFVIAALIFSTVTYSFAQKVVVMRRHVPVEYQVVDYGMYRVAPCGAVVVRPMVPGYCRAQAVPMCRRWMMVKRYGHRLPCNCRVLTHKQYATSSDLQNTAYGFKYYNEYILCTKPY</sequence>
<dbReference type="Proteomes" id="UP000184001">
    <property type="component" value="Unassembled WGS sequence"/>
</dbReference>